<dbReference type="EMBL" id="JAWDGP010000310">
    <property type="protein sequence ID" value="KAK3801488.1"/>
    <property type="molecule type" value="Genomic_DNA"/>
</dbReference>
<gene>
    <name evidence="2" type="ORF">RRG08_010068</name>
</gene>
<organism evidence="2 3">
    <name type="scientific">Elysia crispata</name>
    <name type="common">lettuce slug</name>
    <dbReference type="NCBI Taxonomy" id="231223"/>
    <lineage>
        <taxon>Eukaryota</taxon>
        <taxon>Metazoa</taxon>
        <taxon>Spiralia</taxon>
        <taxon>Lophotrochozoa</taxon>
        <taxon>Mollusca</taxon>
        <taxon>Gastropoda</taxon>
        <taxon>Heterobranchia</taxon>
        <taxon>Euthyneura</taxon>
        <taxon>Panpulmonata</taxon>
        <taxon>Sacoglossa</taxon>
        <taxon>Placobranchoidea</taxon>
        <taxon>Plakobranchidae</taxon>
        <taxon>Elysia</taxon>
    </lineage>
</organism>
<evidence type="ECO:0000313" key="2">
    <source>
        <dbReference type="EMBL" id="KAK3801488.1"/>
    </source>
</evidence>
<feature type="compositionally biased region" description="Polar residues" evidence="1">
    <location>
        <begin position="83"/>
        <end position="95"/>
    </location>
</feature>
<keyword evidence="3" id="KW-1185">Reference proteome</keyword>
<evidence type="ECO:0000256" key="1">
    <source>
        <dbReference type="SAM" id="MobiDB-lite"/>
    </source>
</evidence>
<sequence>MGLQAEKKLGNVWGNTDIEFEAHRLENSNRRAVMSLASCPVQRLLVHLDLYPWPGGRRAVVSKSPTASHGNPPFLFRGCVNQSPVSQRRPSSTPIMKSLFRPQDDTARGQPSRPRLPTDLVTRRVWTLALFGDPMGSLLKPLSVTS</sequence>
<reference evidence="2" key="1">
    <citation type="journal article" date="2023" name="G3 (Bethesda)">
        <title>A reference genome for the long-term kleptoplast-retaining sea slug Elysia crispata morphotype clarki.</title>
        <authorList>
            <person name="Eastman K.E."/>
            <person name="Pendleton A.L."/>
            <person name="Shaikh M.A."/>
            <person name="Suttiyut T."/>
            <person name="Ogas R."/>
            <person name="Tomko P."/>
            <person name="Gavelis G."/>
            <person name="Widhalm J.R."/>
            <person name="Wisecaver J.H."/>
        </authorList>
    </citation>
    <scope>NUCLEOTIDE SEQUENCE</scope>
    <source>
        <strain evidence="2">ECLA1</strain>
    </source>
</reference>
<feature type="region of interest" description="Disordered" evidence="1">
    <location>
        <begin position="83"/>
        <end position="116"/>
    </location>
</feature>
<name>A0AAE1B8A7_9GAST</name>
<comment type="caution">
    <text evidence="2">The sequence shown here is derived from an EMBL/GenBank/DDBJ whole genome shotgun (WGS) entry which is preliminary data.</text>
</comment>
<dbReference type="AlphaFoldDB" id="A0AAE1B8A7"/>
<evidence type="ECO:0000313" key="3">
    <source>
        <dbReference type="Proteomes" id="UP001283361"/>
    </source>
</evidence>
<proteinExistence type="predicted"/>
<dbReference type="Proteomes" id="UP001283361">
    <property type="component" value="Unassembled WGS sequence"/>
</dbReference>
<protein>
    <submittedName>
        <fullName evidence="2">Uncharacterized protein</fullName>
    </submittedName>
</protein>
<accession>A0AAE1B8A7</accession>